<name>A0ABZ2F5L2_METCP</name>
<feature type="domain" description="PKD" evidence="3">
    <location>
        <begin position="159"/>
        <end position="207"/>
    </location>
</feature>
<dbReference type="InterPro" id="IPR036280">
    <property type="entry name" value="Multihaem_cyt_sf"/>
</dbReference>
<dbReference type="InterPro" id="IPR000601">
    <property type="entry name" value="PKD_dom"/>
</dbReference>
<dbReference type="SUPFAM" id="SSF48695">
    <property type="entry name" value="Multiheme cytochromes"/>
    <property type="match status" value="1"/>
</dbReference>
<dbReference type="Gene3D" id="2.60.40.10">
    <property type="entry name" value="Immunoglobulins"/>
    <property type="match status" value="1"/>
</dbReference>
<accession>A0ABZ2F5L2</accession>
<protein>
    <submittedName>
        <fullName evidence="4">PKD domain-containing protein</fullName>
    </submittedName>
</protein>
<proteinExistence type="predicted"/>
<evidence type="ECO:0000259" key="3">
    <source>
        <dbReference type="PROSITE" id="PS50093"/>
    </source>
</evidence>
<dbReference type="Proteomes" id="UP001359308">
    <property type="component" value="Chromosome"/>
</dbReference>
<dbReference type="InterPro" id="IPR035986">
    <property type="entry name" value="PKD_dom_sf"/>
</dbReference>
<feature type="region of interest" description="Disordered" evidence="2">
    <location>
        <begin position="1132"/>
        <end position="1160"/>
    </location>
</feature>
<evidence type="ECO:0000313" key="5">
    <source>
        <dbReference type="Proteomes" id="UP001359308"/>
    </source>
</evidence>
<dbReference type="SUPFAM" id="SSF49299">
    <property type="entry name" value="PKD domain"/>
    <property type="match status" value="1"/>
</dbReference>
<dbReference type="Pfam" id="PF18911">
    <property type="entry name" value="PKD_4"/>
    <property type="match status" value="1"/>
</dbReference>
<dbReference type="PANTHER" id="PTHR35038">
    <property type="entry name" value="DISSIMILATORY SULFITE REDUCTASE SIRA"/>
    <property type="match status" value="1"/>
</dbReference>
<organism evidence="4 5">
    <name type="scientific">Methylococcus capsulatus</name>
    <dbReference type="NCBI Taxonomy" id="414"/>
    <lineage>
        <taxon>Bacteria</taxon>
        <taxon>Pseudomonadati</taxon>
        <taxon>Pseudomonadota</taxon>
        <taxon>Gammaproteobacteria</taxon>
        <taxon>Methylococcales</taxon>
        <taxon>Methylococcaceae</taxon>
        <taxon>Methylococcus</taxon>
    </lineage>
</organism>
<keyword evidence="1" id="KW-0732">Signal</keyword>
<keyword evidence="5" id="KW-1185">Reference proteome</keyword>
<reference evidence="4 5" key="1">
    <citation type="submission" date="2022-09" db="EMBL/GenBank/DDBJ databases">
        <authorList>
            <person name="Giprobiosintez L."/>
        </authorList>
    </citation>
    <scope>NUCLEOTIDE SEQUENCE [LARGE SCALE GENOMIC DNA]</scope>
    <source>
        <strain evidence="5">VKPM-B-12549 (GBS-15)</strain>
    </source>
</reference>
<evidence type="ECO:0000313" key="4">
    <source>
        <dbReference type="EMBL" id="WWF02406.1"/>
    </source>
</evidence>
<dbReference type="PANTHER" id="PTHR35038:SF8">
    <property type="entry name" value="C-TYPE POLYHEME CYTOCHROME OMCC"/>
    <property type="match status" value="1"/>
</dbReference>
<dbReference type="InterPro" id="IPR013783">
    <property type="entry name" value="Ig-like_fold"/>
</dbReference>
<feature type="region of interest" description="Disordered" evidence="2">
    <location>
        <begin position="726"/>
        <end position="747"/>
    </location>
</feature>
<evidence type="ECO:0000256" key="2">
    <source>
        <dbReference type="SAM" id="MobiDB-lite"/>
    </source>
</evidence>
<feature type="region of interest" description="Disordered" evidence="2">
    <location>
        <begin position="354"/>
        <end position="374"/>
    </location>
</feature>
<dbReference type="RefSeq" id="WP_198322232.1">
    <property type="nucleotide sequence ID" value="NZ_CP104311.1"/>
</dbReference>
<dbReference type="PROSITE" id="PS50093">
    <property type="entry name" value="PKD"/>
    <property type="match status" value="1"/>
</dbReference>
<feature type="compositionally biased region" description="Gly residues" evidence="2">
    <location>
        <begin position="1150"/>
        <end position="1160"/>
    </location>
</feature>
<dbReference type="EMBL" id="CP104311">
    <property type="protein sequence ID" value="WWF02406.1"/>
    <property type="molecule type" value="Genomic_DNA"/>
</dbReference>
<evidence type="ECO:0000256" key="1">
    <source>
        <dbReference type="ARBA" id="ARBA00022729"/>
    </source>
</evidence>
<feature type="region of interest" description="Disordered" evidence="2">
    <location>
        <begin position="698"/>
        <end position="717"/>
    </location>
</feature>
<dbReference type="InterPro" id="IPR051829">
    <property type="entry name" value="Multiheme_Cytochr_ET"/>
</dbReference>
<gene>
    <name evidence="4" type="ORF">N4J17_01960</name>
</gene>
<feature type="compositionally biased region" description="Basic and acidic residues" evidence="2">
    <location>
        <begin position="705"/>
        <end position="716"/>
    </location>
</feature>
<sequence>MNSKLLQQLGGPLGVAIGIAALMLALAGGGAQAASVSGSAKLDAGLGKVSVKGKTAGLTPGSWVSIYDADNNILLYTAKTDGKQKFKVTLQNGGVPCRLRLETGDGSKMLVPVGGADASCKKAVACSIQNPASDVEIAEGQSVEFAAWAKAKKKVTLDYLWTVSDGSDPYQSPNFSHQFNHAGQYRVMLQVADSTGNRCADDVVVRVAPLNANPYPKVSERPAPTVAEALNAADGSYVVMPFEETGMQGGSQITLPFNPLIPYNTLNAQVFRKVKQKPALIDPSELDVFYSAASNPKDPVGSDSINSTSQNRFSTGEVGANWDPAQTTASQTVLIPGRNFAEATLRKTEMWDKIDQPNSNLSGKPKNGKSMAEQQNTYKPAKPMMQLDEGIRGNADEGAGARKMPGAANPYLANDPQPFTAYDHASKTFLAQFIPASDVDDKGRVNPYPLFRIEARDKGGNLAAKTDAVFSTASETRCRECHARGKVAADDTVWRTPVQETELVNADGSPGPATGAGSYSAGNTGYNGIWPPAIHNVFNVNAYQPLPANSPLPQPYLLPGAVPADASGLRTDRVAESRLGPDGKLQIRLKFKDASEYGNPDDWVAQEKAALFNALVLHDYMVKYSPTGTISSQIADYVEDKLNGSRGQAMYFCASHHTSQLKFDTGVAGRSYPSNRSDYSRAFHAFHGKMQVYAQDVSASESADGQEHKKGELIRDRRGHPLMFGGRGWDSQHNDNNGVPVKSDGSRTSYAWDTGKNDWAPDQFPMHAKGELLYQFGAGVAQEENCAKCHTGHTEKAYRDIHYASGLKCENCHGDMLAVGNAYASPRYDANLSGAGAYVGDSVHFRRPWLDEPDCGSCHVGDGNRKDPNQGFFSAGVKKTAWQANDPAKASVFPDDARFAVMPVVETRKEKSADKDGNTIHVDKQVSVALFRKSKDVHGSGSGGAIACSTCHGGSHAIWPNADPDANDNVTAKQLQGYDGNIVECSVCHVKDDFKEGLVATDGGASNKGVAQGVRDGKVVDATSPRAYLAGPHGMHPVNDPYWWKEAAASAPNGSGTRKGGWHNDFAKKPGPFGEDQCAACHGSDHKGTRLSKTLTAREFVNEKGKVVKVAAGTPIGCNLCHSLQKSFTGVPTGQPKAYPPPSPSPIHSGGDGGGGGHGH</sequence>
<dbReference type="Gene3D" id="1.10.1130.10">
    <property type="entry name" value="Flavocytochrome C3, Chain A"/>
    <property type="match status" value="1"/>
</dbReference>
<dbReference type="CDD" id="cd00146">
    <property type="entry name" value="PKD"/>
    <property type="match status" value="1"/>
</dbReference>